<proteinExistence type="predicted"/>
<comment type="caution">
    <text evidence="1">The sequence shown here is derived from an EMBL/GenBank/DDBJ whole genome shotgun (WGS) entry which is preliminary data.</text>
</comment>
<gene>
    <name evidence="1" type="ORF">HPB50_001376</name>
</gene>
<sequence length="712" mass="79086">MSYCCVPLCKSDEKKKTPGLSFHEIPSAADVREKWLAVIRRDNWSPNSTSCYTKVCSRHFRAEDFVEGKRRRFLKKGVVPSVFEDYPAHLQPKSSAERSRASIVKRACVPLKQKSDHATSAAASVVLPPAVPTPQNHELEEPEPMDITDAFSDTNQRSNFSPETPPACDRGVQVDSRQAVASLLTTEKAKWKRKERDLRNQVSRLQRTVDKYKLELEKLQQDSMVADISYIKERAVEQQPAALFLLDQIINFRRKRPTWSEETTRRCVVLRHLSTKAYEHMRGEALLKLPSRTTLSNYIGTISGETGFSKLVETRLAAEARDLEMPQSRVCSLIVDEMRIKEKLQYHKQRDCFVGQVDTELGQKDTSPVLANSLLCFVISGLTTPFRIPVAYYFTKGLTGDELHKLIIFVMKKVEACGFKIVRLVTDNHKVNVNAMKLLGNGLVTYRTEHPCDPDRQLFMSFDPCHVLKNVRSQLLSHDIGPEREISSSYIKDLYELQKGLTVKPVRFNSDPIESLFGTLRMSSGTNDMLDVRAALSGLEKILKTGIAAANVTSNVAHAESVTSSPLPGSASSSQPVCTSSALVSSAANTDVQTPPSLKKAVVVLQRLTTSVLPQYLPSLQISATVSATVYQLVIGKEGGTVEYMEIKSVGSPALFKVPSSVHDEVVIEEQAGRTSGHCSTGHWRDAGTSYGHLVTPWLLAVALLVPVHEHA</sequence>
<accession>A0ACB7RTI3</accession>
<evidence type="ECO:0000313" key="2">
    <source>
        <dbReference type="Proteomes" id="UP000821845"/>
    </source>
</evidence>
<name>A0ACB7RTI3_HYAAI</name>
<dbReference type="EMBL" id="CM023487">
    <property type="protein sequence ID" value="KAH6925154.1"/>
    <property type="molecule type" value="Genomic_DNA"/>
</dbReference>
<organism evidence="1 2">
    <name type="scientific">Hyalomma asiaticum</name>
    <name type="common">Tick</name>
    <dbReference type="NCBI Taxonomy" id="266040"/>
    <lineage>
        <taxon>Eukaryota</taxon>
        <taxon>Metazoa</taxon>
        <taxon>Ecdysozoa</taxon>
        <taxon>Arthropoda</taxon>
        <taxon>Chelicerata</taxon>
        <taxon>Arachnida</taxon>
        <taxon>Acari</taxon>
        <taxon>Parasitiformes</taxon>
        <taxon>Ixodida</taxon>
        <taxon>Ixodoidea</taxon>
        <taxon>Ixodidae</taxon>
        <taxon>Hyalomminae</taxon>
        <taxon>Hyalomma</taxon>
    </lineage>
</organism>
<reference evidence="1" key="1">
    <citation type="submission" date="2020-05" db="EMBL/GenBank/DDBJ databases">
        <title>Large-scale comparative analyses of tick genomes elucidate their genetic diversity and vector capacities.</title>
        <authorList>
            <person name="Jia N."/>
            <person name="Wang J."/>
            <person name="Shi W."/>
            <person name="Du L."/>
            <person name="Sun Y."/>
            <person name="Zhan W."/>
            <person name="Jiang J."/>
            <person name="Wang Q."/>
            <person name="Zhang B."/>
            <person name="Ji P."/>
            <person name="Sakyi L.B."/>
            <person name="Cui X."/>
            <person name="Yuan T."/>
            <person name="Jiang B."/>
            <person name="Yang W."/>
            <person name="Lam T.T.-Y."/>
            <person name="Chang Q."/>
            <person name="Ding S."/>
            <person name="Wang X."/>
            <person name="Zhu J."/>
            <person name="Ruan X."/>
            <person name="Zhao L."/>
            <person name="Wei J."/>
            <person name="Que T."/>
            <person name="Du C."/>
            <person name="Cheng J."/>
            <person name="Dai P."/>
            <person name="Han X."/>
            <person name="Huang E."/>
            <person name="Gao Y."/>
            <person name="Liu J."/>
            <person name="Shao H."/>
            <person name="Ye R."/>
            <person name="Li L."/>
            <person name="Wei W."/>
            <person name="Wang X."/>
            <person name="Wang C."/>
            <person name="Yang T."/>
            <person name="Huo Q."/>
            <person name="Li W."/>
            <person name="Guo W."/>
            <person name="Chen H."/>
            <person name="Zhou L."/>
            <person name="Ni X."/>
            <person name="Tian J."/>
            <person name="Zhou Y."/>
            <person name="Sheng Y."/>
            <person name="Liu T."/>
            <person name="Pan Y."/>
            <person name="Xia L."/>
            <person name="Li J."/>
            <person name="Zhao F."/>
            <person name="Cao W."/>
        </authorList>
    </citation>
    <scope>NUCLEOTIDE SEQUENCE</scope>
    <source>
        <strain evidence="1">Hyas-2018</strain>
    </source>
</reference>
<protein>
    <submittedName>
        <fullName evidence="1">Uncharacterized protein</fullName>
    </submittedName>
</protein>
<dbReference type="Proteomes" id="UP000821845">
    <property type="component" value="Chromosome 7"/>
</dbReference>
<evidence type="ECO:0000313" key="1">
    <source>
        <dbReference type="EMBL" id="KAH6925154.1"/>
    </source>
</evidence>
<keyword evidence="2" id="KW-1185">Reference proteome</keyword>